<dbReference type="PANTHER" id="PTHR42707">
    <property type="entry name" value="ACYL-COA DEHYDROGENASE"/>
    <property type="match status" value="1"/>
</dbReference>
<proteinExistence type="predicted"/>
<keyword evidence="3" id="KW-0560">Oxidoreductase</keyword>
<dbReference type="InterPro" id="IPR006089">
    <property type="entry name" value="Acyl-CoA_DH_CS"/>
</dbReference>
<comment type="caution">
    <text evidence="3">The sequence shown here is derived from an EMBL/GenBank/DDBJ whole genome shotgun (WGS) entry which is preliminary data.</text>
</comment>
<evidence type="ECO:0000313" key="3">
    <source>
        <dbReference type="EMBL" id="EYD78084.1"/>
    </source>
</evidence>
<dbReference type="InterPro" id="IPR009100">
    <property type="entry name" value="AcylCoA_DH/oxidase_NM_dom_sf"/>
</dbReference>
<protein>
    <submittedName>
        <fullName evidence="3">Acyl-CoA dehydrogenase</fullName>
        <ecNumber evidence="3">1.3.8.7</ecNumber>
    </submittedName>
</protein>
<dbReference type="PANTHER" id="PTHR42707:SF3">
    <property type="entry name" value="ACYL-COA DEHYDROGENASE AIDB-RELATED"/>
    <property type="match status" value="1"/>
</dbReference>
<feature type="domain" description="Acyl-CoA oxidase/dehydrogenase middle" evidence="1">
    <location>
        <begin position="133"/>
        <end position="225"/>
    </location>
</feature>
<dbReference type="Gene3D" id="6.10.250.600">
    <property type="match status" value="1"/>
</dbReference>
<dbReference type="STRING" id="442562.Rumeso_00320"/>
<evidence type="ECO:0000259" key="2">
    <source>
        <dbReference type="Pfam" id="PF18158"/>
    </source>
</evidence>
<accession>A0A017HWH7</accession>
<dbReference type="AlphaFoldDB" id="A0A017HWH7"/>
<organism evidence="3 4">
    <name type="scientific">Rubellimicrobium mesophilum DSM 19309</name>
    <dbReference type="NCBI Taxonomy" id="442562"/>
    <lineage>
        <taxon>Bacteria</taxon>
        <taxon>Pseudomonadati</taxon>
        <taxon>Pseudomonadota</taxon>
        <taxon>Alphaproteobacteria</taxon>
        <taxon>Rhodobacterales</taxon>
        <taxon>Roseobacteraceae</taxon>
        <taxon>Rubellimicrobium</taxon>
    </lineage>
</organism>
<name>A0A017HWH7_9RHOB</name>
<dbReference type="InterPro" id="IPR041504">
    <property type="entry name" value="AidB_N"/>
</dbReference>
<dbReference type="InterPro" id="IPR052904">
    <property type="entry name" value="Acyl-CoA_dehydrogenase-like"/>
</dbReference>
<dbReference type="SUPFAM" id="SSF56645">
    <property type="entry name" value="Acyl-CoA dehydrogenase NM domain-like"/>
    <property type="match status" value="1"/>
</dbReference>
<dbReference type="PATRIC" id="fig|442562.3.peg.319"/>
<dbReference type="Pfam" id="PF18158">
    <property type="entry name" value="AidB_N"/>
    <property type="match status" value="1"/>
</dbReference>
<dbReference type="EMBL" id="AOSK01000016">
    <property type="protein sequence ID" value="EYD78084.1"/>
    <property type="molecule type" value="Genomic_DNA"/>
</dbReference>
<dbReference type="Gene3D" id="2.40.110.20">
    <property type="match status" value="1"/>
</dbReference>
<evidence type="ECO:0000259" key="1">
    <source>
        <dbReference type="Pfam" id="PF02770"/>
    </source>
</evidence>
<keyword evidence="4" id="KW-1185">Reference proteome</keyword>
<dbReference type="Pfam" id="PF02770">
    <property type="entry name" value="Acyl-CoA_dh_M"/>
    <property type="match status" value="1"/>
</dbReference>
<evidence type="ECO:0000313" key="4">
    <source>
        <dbReference type="Proteomes" id="UP000019666"/>
    </source>
</evidence>
<feature type="domain" description="Adaptive response protein AidB N-terminal" evidence="2">
    <location>
        <begin position="12"/>
        <end position="119"/>
    </location>
</feature>
<dbReference type="EC" id="1.3.8.7" evidence="3"/>
<dbReference type="InterPro" id="IPR006091">
    <property type="entry name" value="Acyl-CoA_Oxase/DH_mid-dom"/>
</dbReference>
<gene>
    <name evidence="3" type="ORF">Rumeso_00320</name>
</gene>
<dbReference type="GO" id="GO:0070991">
    <property type="term" value="F:medium-chain fatty acyl-CoA dehydrogenase activity"/>
    <property type="evidence" value="ECO:0007669"/>
    <property type="project" value="UniProtKB-EC"/>
</dbReference>
<sequence length="259" mass="28018">MGTPFWRTMPGALGEAARRHPPELATFDRHGRRLDEVRFVPAYHRLMRLGLEGGYAALPWQGGPGGQVAHAALVYLMTQVEPGLCCPMTMTYAAVPALEAGADLAALWRPRLISGLYDPSTIAVGGKAGATLGMAMTEKQGGSDLRGSSTVAVRDGEDWRLTGHKWFCSAPMSDGFLTLARTDAGLSCFLVPRWLPDGSRNAIRLMRLKDKMGNRANASAEIEYEGAWAQMLGEEGQGSARSCGWCTTRGSTPPWHRRG</sequence>
<dbReference type="Proteomes" id="UP000019666">
    <property type="component" value="Unassembled WGS sequence"/>
</dbReference>
<dbReference type="HOGENOM" id="CLU_1073184_0_0_5"/>
<reference evidence="3 4" key="1">
    <citation type="submission" date="2013-02" db="EMBL/GenBank/DDBJ databases">
        <authorList>
            <person name="Fiebig A."/>
            <person name="Goeker M."/>
            <person name="Klenk H.-P.P."/>
        </authorList>
    </citation>
    <scope>NUCLEOTIDE SEQUENCE [LARGE SCALE GENOMIC DNA]</scope>
    <source>
        <strain evidence="3 4">DSM 19309</strain>
    </source>
</reference>
<dbReference type="PROSITE" id="PS00072">
    <property type="entry name" value="ACYL_COA_DH_1"/>
    <property type="match status" value="1"/>
</dbReference>